<dbReference type="SUPFAM" id="SSF47336">
    <property type="entry name" value="ACP-like"/>
    <property type="match status" value="1"/>
</dbReference>
<dbReference type="SUPFAM" id="SSF48264">
    <property type="entry name" value="Cytochrome P450"/>
    <property type="match status" value="1"/>
</dbReference>
<dbReference type="InterPro" id="IPR001128">
    <property type="entry name" value="Cyt_P450"/>
</dbReference>
<dbReference type="RefSeq" id="WP_344567026.1">
    <property type="nucleotide sequence ID" value="NZ_BAAARJ010000010.1"/>
</dbReference>
<comment type="caution">
    <text evidence="4">The sequence shown here is derived from an EMBL/GenBank/DDBJ whole genome shotgun (WGS) entry which is preliminary data.</text>
</comment>
<dbReference type="InterPro" id="IPR020845">
    <property type="entry name" value="AMP-binding_CS"/>
</dbReference>
<feature type="compositionally biased region" description="Low complexity" evidence="2">
    <location>
        <begin position="944"/>
        <end position="964"/>
    </location>
</feature>
<evidence type="ECO:0000313" key="5">
    <source>
        <dbReference type="Proteomes" id="UP001501447"/>
    </source>
</evidence>
<dbReference type="InterPro" id="IPR045851">
    <property type="entry name" value="AMP-bd_C_sf"/>
</dbReference>
<protein>
    <recommendedName>
        <fullName evidence="3">Carrier domain-containing protein</fullName>
    </recommendedName>
</protein>
<feature type="compositionally biased region" description="Polar residues" evidence="2">
    <location>
        <begin position="929"/>
        <end position="943"/>
    </location>
</feature>
<feature type="region of interest" description="Disordered" evidence="2">
    <location>
        <begin position="419"/>
        <end position="452"/>
    </location>
</feature>
<feature type="domain" description="Carrier" evidence="3">
    <location>
        <begin position="966"/>
        <end position="1043"/>
    </location>
</feature>
<dbReference type="Pfam" id="PF13193">
    <property type="entry name" value="AMP-binding_C"/>
    <property type="match status" value="1"/>
</dbReference>
<dbReference type="InterPro" id="IPR036396">
    <property type="entry name" value="Cyt_P450_sf"/>
</dbReference>
<feature type="region of interest" description="Disordered" evidence="2">
    <location>
        <begin position="567"/>
        <end position="586"/>
    </location>
</feature>
<keyword evidence="5" id="KW-1185">Reference proteome</keyword>
<evidence type="ECO:0000313" key="4">
    <source>
        <dbReference type="EMBL" id="GAA2618253.1"/>
    </source>
</evidence>
<dbReference type="PROSITE" id="PS00086">
    <property type="entry name" value="CYTOCHROME_P450"/>
    <property type="match status" value="1"/>
</dbReference>
<dbReference type="PANTHER" id="PTHR45527:SF1">
    <property type="entry name" value="FATTY ACID SYNTHASE"/>
    <property type="match status" value="1"/>
</dbReference>
<dbReference type="Pfam" id="PF00550">
    <property type="entry name" value="PP-binding"/>
    <property type="match status" value="1"/>
</dbReference>
<dbReference type="SUPFAM" id="SSF56801">
    <property type="entry name" value="Acetyl-CoA synthetase-like"/>
    <property type="match status" value="1"/>
</dbReference>
<dbReference type="PROSITE" id="PS50075">
    <property type="entry name" value="CARRIER"/>
    <property type="match status" value="1"/>
</dbReference>
<reference evidence="4 5" key="1">
    <citation type="journal article" date="2019" name="Int. J. Syst. Evol. Microbiol.">
        <title>The Global Catalogue of Microorganisms (GCM) 10K type strain sequencing project: providing services to taxonomists for standard genome sequencing and annotation.</title>
        <authorList>
            <consortium name="The Broad Institute Genomics Platform"/>
            <consortium name="The Broad Institute Genome Sequencing Center for Infectious Disease"/>
            <person name="Wu L."/>
            <person name="Ma J."/>
        </authorList>
    </citation>
    <scope>NUCLEOTIDE SEQUENCE [LARGE SCALE GENOMIC DNA]</scope>
    <source>
        <strain evidence="4 5">JCM 16373</strain>
    </source>
</reference>
<comment type="similarity">
    <text evidence="1">Belongs to the cytochrome P450 family.</text>
</comment>
<dbReference type="Proteomes" id="UP001501447">
    <property type="component" value="Unassembled WGS sequence"/>
</dbReference>
<evidence type="ECO:0000256" key="1">
    <source>
        <dbReference type="ARBA" id="ARBA00010617"/>
    </source>
</evidence>
<dbReference type="InterPro" id="IPR000873">
    <property type="entry name" value="AMP-dep_synth/lig_dom"/>
</dbReference>
<feature type="compositionally biased region" description="Polar residues" evidence="2">
    <location>
        <begin position="570"/>
        <end position="586"/>
    </location>
</feature>
<dbReference type="Gene3D" id="3.40.50.12780">
    <property type="entry name" value="N-terminal domain of ligase-like"/>
    <property type="match status" value="1"/>
</dbReference>
<dbReference type="InterPro" id="IPR010071">
    <property type="entry name" value="AA_adenyl_dom"/>
</dbReference>
<evidence type="ECO:0000256" key="2">
    <source>
        <dbReference type="SAM" id="MobiDB-lite"/>
    </source>
</evidence>
<dbReference type="Pfam" id="PF00501">
    <property type="entry name" value="AMP-binding"/>
    <property type="match status" value="1"/>
</dbReference>
<dbReference type="InterPro" id="IPR002397">
    <property type="entry name" value="Cyt_P450_B"/>
</dbReference>
<dbReference type="InterPro" id="IPR017972">
    <property type="entry name" value="Cyt_P450_CS"/>
</dbReference>
<dbReference type="PROSITE" id="PS00455">
    <property type="entry name" value="AMP_BINDING"/>
    <property type="match status" value="1"/>
</dbReference>
<organism evidence="4 5">
    <name type="scientific">Streptomyces axinellae</name>
    <dbReference type="NCBI Taxonomy" id="552788"/>
    <lineage>
        <taxon>Bacteria</taxon>
        <taxon>Bacillati</taxon>
        <taxon>Actinomycetota</taxon>
        <taxon>Actinomycetes</taxon>
        <taxon>Kitasatosporales</taxon>
        <taxon>Streptomycetaceae</taxon>
        <taxon>Streptomyces</taxon>
    </lineage>
</organism>
<dbReference type="Gene3D" id="1.10.630.10">
    <property type="entry name" value="Cytochrome P450"/>
    <property type="match status" value="1"/>
</dbReference>
<dbReference type="InterPro" id="IPR042099">
    <property type="entry name" value="ANL_N_sf"/>
</dbReference>
<dbReference type="Pfam" id="PF00067">
    <property type="entry name" value="p450"/>
    <property type="match status" value="1"/>
</dbReference>
<gene>
    <name evidence="4" type="ORF">GCM10009863_35320</name>
</gene>
<dbReference type="PANTHER" id="PTHR45527">
    <property type="entry name" value="NONRIBOSOMAL PEPTIDE SYNTHETASE"/>
    <property type="match status" value="1"/>
</dbReference>
<accession>A0ABN3Q6U6</accession>
<dbReference type="InterPro" id="IPR036736">
    <property type="entry name" value="ACP-like_sf"/>
</dbReference>
<dbReference type="Gene3D" id="1.10.1200.10">
    <property type="entry name" value="ACP-like"/>
    <property type="match status" value="1"/>
</dbReference>
<dbReference type="NCBIfam" id="TIGR01733">
    <property type="entry name" value="AA-adenyl-dom"/>
    <property type="match status" value="1"/>
</dbReference>
<proteinExistence type="inferred from homology"/>
<dbReference type="EMBL" id="BAAARJ010000010">
    <property type="protein sequence ID" value="GAA2618253.1"/>
    <property type="molecule type" value="Genomic_DNA"/>
</dbReference>
<feature type="region of interest" description="Disordered" evidence="2">
    <location>
        <begin position="913"/>
        <end position="969"/>
    </location>
</feature>
<evidence type="ECO:0000259" key="3">
    <source>
        <dbReference type="PROSITE" id="PS50075"/>
    </source>
</evidence>
<dbReference type="InterPro" id="IPR025110">
    <property type="entry name" value="AMP-bd_C"/>
</dbReference>
<dbReference type="Gene3D" id="3.30.300.30">
    <property type="match status" value="1"/>
</dbReference>
<sequence>MHLPERPAGYDRARHGVHLLSSPEVIADPSIYIGAIAELGPLFFDEVGSVWVCSGYTEAVEILRDHDRFSSVREHDHAALRERGLHTSAALSAMVHEQMLFLDPPQHSTIRSALAGQFSGKRIRNREDGLRQIADRALEDLPTQGVLDLVGDFAAKLPPALVAFLLGMPGREEDLTRWAEAYERLLGNLSALQAPPDPQVDQDLTEALSALQQEAQDRLHAPGDDVISSLTAPLGDRTPSDDELFAIAANCIVLVGGGYQTLPHLITSALLALHDDPAGQQKLRAHPEMIPSAVTETMRINGSSQYVARRATTDTSIHGTPIAAGDNILVHLAAANLDPQTFTSPGTLDLTRHGPKHLGFGTGRHACPGAGYAERLATFAIEGFLAKYPTYAPEPGPDALSWGLHGNTRCLDHAHIRVPPTTPAKATTPIQATEEHAHPDDSTPTRPPGNPPPAQCWHEIFEQQAQLTPEAPAVQDPHSTITYRELDQRANTLAHRLRHQGAQPGTTVAVVMERSTEFPLAVLAVAKTGAAFLLADVTCPRERLRTMLIDADVRLVISDGTLPASAFPAPTTSTHTPNSPQDTPLTGVSAGDSAYIVFTSGTTGTPKAIVINHEATTNLHLAQREIFGLQPGDRVLQFLSPNFDGCIADLTLALLSGATLVVAPADQLTVGPPLARLLASQKITTVILTPSVWSALPDQPLPDLHIAAAAGERLPAAWAQRWAAPGRRLLNLYGPAETAVLATWHECTPGEERPPIGRPVANKQAYLADDTLLHPLAPGQEGELCIGGIGVGRYLNQPDLMEERFIRSPHTPTRPSGLLYRTGDICRQRQDGTLDYLGRRDRQVKIRGQRLELDEVERVLESAPGVADCHVHEQDGRLHALITPTGPDLDEELIHTHLADHLHSAMRPQTLTTVTEVPRTQNDKADPTTAATVTESPDAQNESPAPSTTATTAPTPCHNPTTAPRRQHSRLTWQVAQHFAQALDIPLRQVQADSDFFTSGGDSLTLAAFLQRLEALTDTPVDTNALITAPTPEQIASLLLTDRTPA</sequence>
<feature type="compositionally biased region" description="Basic and acidic residues" evidence="2">
    <location>
        <begin position="433"/>
        <end position="443"/>
    </location>
</feature>
<dbReference type="CDD" id="cd05930">
    <property type="entry name" value="A_NRPS"/>
    <property type="match status" value="1"/>
</dbReference>
<dbReference type="PRINTS" id="PR00359">
    <property type="entry name" value="BP450"/>
</dbReference>
<dbReference type="InterPro" id="IPR009081">
    <property type="entry name" value="PP-bd_ACP"/>
</dbReference>
<name>A0ABN3Q6U6_9ACTN</name>